<dbReference type="EMBL" id="JBHFQA010000004">
    <property type="protein sequence ID" value="KAL2099712.1"/>
    <property type="molecule type" value="Genomic_DNA"/>
</dbReference>
<feature type="domain" description="Tyrosine specific protein phosphatases" evidence="14">
    <location>
        <begin position="151"/>
        <end position="220"/>
    </location>
</feature>
<evidence type="ECO:0000256" key="9">
    <source>
        <dbReference type="ARBA" id="ARBA00068666"/>
    </source>
</evidence>
<comment type="subcellular location">
    <subcellularLocation>
        <location evidence="1">Nucleus</location>
    </subcellularLocation>
</comment>
<dbReference type="Proteomes" id="UP001591681">
    <property type="component" value="Unassembled WGS sequence"/>
</dbReference>
<evidence type="ECO:0000256" key="1">
    <source>
        <dbReference type="ARBA" id="ARBA00004123"/>
    </source>
</evidence>
<evidence type="ECO:0000259" key="14">
    <source>
        <dbReference type="PROSITE" id="PS50056"/>
    </source>
</evidence>
<comment type="function">
    <text evidence="7">Possesses RNA 5'-triphosphatase and diphosphatase activities, but displays a poor protein-tyrosine phosphatase activity. In addition, has phosphatase activity with ATP, ADP and O-methylfluorescein phosphate (in vitro). Binds to RNA. May participate in nuclear mRNA metabolism.</text>
</comment>
<evidence type="ECO:0000256" key="2">
    <source>
        <dbReference type="ARBA" id="ARBA00008601"/>
    </source>
</evidence>
<dbReference type="SMART" id="SM00195">
    <property type="entry name" value="DSPc"/>
    <property type="match status" value="1"/>
</dbReference>
<keyword evidence="3" id="KW-0378">Hydrolase</keyword>
<dbReference type="InterPro" id="IPR016130">
    <property type="entry name" value="Tyr_Pase_AS"/>
</dbReference>
<accession>A0ABD1KKJ5</accession>
<dbReference type="GO" id="GO:0005634">
    <property type="term" value="C:nucleus"/>
    <property type="evidence" value="ECO:0007669"/>
    <property type="project" value="UniProtKB-SubCell"/>
</dbReference>
<dbReference type="InterPro" id="IPR000387">
    <property type="entry name" value="Tyr_Pase_dom"/>
</dbReference>
<keyword evidence="16" id="KW-1185">Reference proteome</keyword>
<comment type="similarity">
    <text evidence="2">Belongs to the protein-tyrosine phosphatase family. Non-receptor class dual specificity subfamily.</text>
</comment>
<dbReference type="InterPro" id="IPR000340">
    <property type="entry name" value="Dual-sp_phosphatase_cat-dom"/>
</dbReference>
<reference evidence="15 16" key="1">
    <citation type="submission" date="2024-09" db="EMBL/GenBank/DDBJ databases">
        <title>A chromosome-level genome assembly of Gray's grenadier anchovy, Coilia grayii.</title>
        <authorList>
            <person name="Fu Z."/>
        </authorList>
    </citation>
    <scope>NUCLEOTIDE SEQUENCE [LARGE SCALE GENOMIC DNA]</scope>
    <source>
        <strain evidence="15">G4</strain>
        <tissue evidence="15">Muscle</tissue>
    </source>
</reference>
<dbReference type="AlphaFoldDB" id="A0ABD1KKJ5"/>
<dbReference type="PROSITE" id="PS50056">
    <property type="entry name" value="TYR_PHOSPHATASE_2"/>
    <property type="match status" value="1"/>
</dbReference>
<feature type="compositionally biased region" description="Basic residues" evidence="12">
    <location>
        <begin position="379"/>
        <end position="395"/>
    </location>
</feature>
<comment type="caution">
    <text evidence="15">The sequence shown here is derived from an EMBL/GenBank/DDBJ whole genome shotgun (WGS) entry which is preliminary data.</text>
</comment>
<evidence type="ECO:0000259" key="13">
    <source>
        <dbReference type="PROSITE" id="PS50054"/>
    </source>
</evidence>
<dbReference type="InterPro" id="IPR029021">
    <property type="entry name" value="Prot-tyrosine_phosphatase-like"/>
</dbReference>
<dbReference type="SUPFAM" id="SSF52799">
    <property type="entry name" value="(Phosphotyrosine protein) phosphatases II"/>
    <property type="match status" value="1"/>
</dbReference>
<feature type="domain" description="Tyrosine-protein phosphatase" evidence="13">
    <location>
        <begin position="77"/>
        <end position="231"/>
    </location>
</feature>
<evidence type="ECO:0000256" key="5">
    <source>
        <dbReference type="ARBA" id="ARBA00022912"/>
    </source>
</evidence>
<dbReference type="PROSITE" id="PS00383">
    <property type="entry name" value="TYR_PHOSPHATASE_1"/>
    <property type="match status" value="1"/>
</dbReference>
<protein>
    <recommendedName>
        <fullName evidence="9">RNA/RNP complex-1-interacting phosphatase</fullName>
    </recommendedName>
    <alternativeName>
        <fullName evidence="10">Dual specificity protein phosphatase 11</fullName>
    </alternativeName>
    <alternativeName>
        <fullName evidence="11">Phosphatase that interacts with RNA/RNP complex 1</fullName>
    </alternativeName>
</protein>
<evidence type="ECO:0000256" key="10">
    <source>
        <dbReference type="ARBA" id="ARBA00076572"/>
    </source>
</evidence>
<dbReference type="Pfam" id="PF00782">
    <property type="entry name" value="DSPc"/>
    <property type="match status" value="1"/>
</dbReference>
<dbReference type="PANTHER" id="PTHR10367">
    <property type="entry name" value="MRNA-CAPPING ENZYME"/>
    <property type="match status" value="1"/>
</dbReference>
<dbReference type="InterPro" id="IPR051029">
    <property type="entry name" value="mRNA_Capping_Enz/RNA_Phosphat"/>
</dbReference>
<dbReference type="PROSITE" id="PS50054">
    <property type="entry name" value="TYR_PHOSPHATASE_DUAL"/>
    <property type="match status" value="1"/>
</dbReference>
<dbReference type="CDD" id="cd17665">
    <property type="entry name" value="DSP_DUSP11"/>
    <property type="match status" value="1"/>
</dbReference>
<sequence length="395" mass="46140">MCGIHPLIVFGRRVTFRDSLKAFQLCYSTHFQRDIYTTHAKRMPQHKKNKNDVPDRWTDYQAVGKRIPGTRFIAFKVPLKESLRNRLPPSEAFGPNDLLQHVLEQEEQQLGLIIDLTFTTRYYKPQDFPQSVHYVKIFTAGHEVPSDPTILSFKRAVRRFLRDNEDNDNLIGVHCTHGLNRTGYLVCRYLIDVDGFEPEKAIELFNTSRGHTIERQNYIEDLQQGPKRSNEGMEEPEQEPIQSFPNQRHHGPPLTQTQAPKHHQPFRNQRHRHRDREVPYEDSLRPPPDWEMNRGFNGGPGLLPPPPGFFPGRGFFPDPPPFLRMPHRPRPSEWDRRGPPRPFAPPYPAQLPRYRFGGPEEGSSGDRQQEEPQGPQRRSQGRSHKHGHTHRDRWT</sequence>
<keyword evidence="4" id="KW-0694">RNA-binding</keyword>
<evidence type="ECO:0000256" key="7">
    <source>
        <dbReference type="ARBA" id="ARBA00054725"/>
    </source>
</evidence>
<evidence type="ECO:0000256" key="6">
    <source>
        <dbReference type="ARBA" id="ARBA00023242"/>
    </source>
</evidence>
<proteinExistence type="inferred from homology"/>
<evidence type="ECO:0000313" key="15">
    <source>
        <dbReference type="EMBL" id="KAL2099712.1"/>
    </source>
</evidence>
<gene>
    <name evidence="15" type="ORF">ACEWY4_004106</name>
</gene>
<comment type="subunit">
    <text evidence="8">Monomer. May interact with SFRS7 and SFRS9/SRP30C.</text>
</comment>
<feature type="compositionally biased region" description="Pro residues" evidence="12">
    <location>
        <begin position="340"/>
        <end position="349"/>
    </location>
</feature>
<feature type="compositionally biased region" description="Basic residues" evidence="12">
    <location>
        <begin position="260"/>
        <end position="274"/>
    </location>
</feature>
<keyword evidence="5" id="KW-0904">Protein phosphatase</keyword>
<evidence type="ECO:0000313" key="16">
    <source>
        <dbReference type="Proteomes" id="UP001591681"/>
    </source>
</evidence>
<dbReference type="FunFam" id="3.90.190.10:FF:000064">
    <property type="entry name" value="RNA/RNP complex-1-interacting phosphatase homolog"/>
    <property type="match status" value="1"/>
</dbReference>
<dbReference type="InterPro" id="IPR020422">
    <property type="entry name" value="TYR_PHOSPHATASE_DUAL_dom"/>
</dbReference>
<keyword evidence="6" id="KW-0539">Nucleus</keyword>
<name>A0ABD1KKJ5_9TELE</name>
<feature type="region of interest" description="Disordered" evidence="12">
    <location>
        <begin position="222"/>
        <end position="395"/>
    </location>
</feature>
<evidence type="ECO:0000256" key="12">
    <source>
        <dbReference type="SAM" id="MobiDB-lite"/>
    </source>
</evidence>
<organism evidence="15 16">
    <name type="scientific">Coilia grayii</name>
    <name type="common">Gray's grenadier anchovy</name>
    <dbReference type="NCBI Taxonomy" id="363190"/>
    <lineage>
        <taxon>Eukaryota</taxon>
        <taxon>Metazoa</taxon>
        <taxon>Chordata</taxon>
        <taxon>Craniata</taxon>
        <taxon>Vertebrata</taxon>
        <taxon>Euteleostomi</taxon>
        <taxon>Actinopterygii</taxon>
        <taxon>Neopterygii</taxon>
        <taxon>Teleostei</taxon>
        <taxon>Clupei</taxon>
        <taxon>Clupeiformes</taxon>
        <taxon>Clupeoidei</taxon>
        <taxon>Engraulidae</taxon>
        <taxon>Coilinae</taxon>
        <taxon>Coilia</taxon>
    </lineage>
</organism>
<feature type="compositionally biased region" description="Basic and acidic residues" evidence="12">
    <location>
        <begin position="275"/>
        <end position="284"/>
    </location>
</feature>
<dbReference type="GO" id="GO:0004721">
    <property type="term" value="F:phosphoprotein phosphatase activity"/>
    <property type="evidence" value="ECO:0007669"/>
    <property type="project" value="UniProtKB-KW"/>
</dbReference>
<evidence type="ECO:0000256" key="3">
    <source>
        <dbReference type="ARBA" id="ARBA00022801"/>
    </source>
</evidence>
<dbReference type="Gene3D" id="3.90.190.10">
    <property type="entry name" value="Protein tyrosine phosphatase superfamily"/>
    <property type="match status" value="1"/>
</dbReference>
<dbReference type="GO" id="GO:0003723">
    <property type="term" value="F:RNA binding"/>
    <property type="evidence" value="ECO:0007669"/>
    <property type="project" value="UniProtKB-KW"/>
</dbReference>
<dbReference type="PANTHER" id="PTHR10367:SF9">
    <property type="entry name" value="DUAL-SPECIFICITY PHOSPHATASE 11 (RNA_RNP COMPLEX 1-INTERACTING)"/>
    <property type="match status" value="1"/>
</dbReference>
<evidence type="ECO:0000256" key="4">
    <source>
        <dbReference type="ARBA" id="ARBA00022884"/>
    </source>
</evidence>
<evidence type="ECO:0000256" key="8">
    <source>
        <dbReference type="ARBA" id="ARBA00065987"/>
    </source>
</evidence>
<evidence type="ECO:0000256" key="11">
    <source>
        <dbReference type="ARBA" id="ARBA00080235"/>
    </source>
</evidence>